<dbReference type="PROSITE" id="PS00675">
    <property type="entry name" value="SIGMA54_INTERACT_1"/>
    <property type="match status" value="1"/>
</dbReference>
<keyword evidence="6" id="KW-0804">Transcription</keyword>
<dbReference type="SUPFAM" id="SSF46689">
    <property type="entry name" value="Homeodomain-like"/>
    <property type="match status" value="1"/>
</dbReference>
<proteinExistence type="predicted"/>
<dbReference type="Pfam" id="PF02954">
    <property type="entry name" value="HTH_8"/>
    <property type="match status" value="1"/>
</dbReference>
<evidence type="ECO:0000313" key="9">
    <source>
        <dbReference type="Proteomes" id="UP000199611"/>
    </source>
</evidence>
<dbReference type="AlphaFoldDB" id="A0A1I4VK59"/>
<dbReference type="Gene3D" id="3.30.450.40">
    <property type="match status" value="1"/>
</dbReference>
<dbReference type="InterPro" id="IPR027417">
    <property type="entry name" value="P-loop_NTPase"/>
</dbReference>
<dbReference type="InterPro" id="IPR009057">
    <property type="entry name" value="Homeodomain-like_sf"/>
</dbReference>
<dbReference type="InterPro" id="IPR002197">
    <property type="entry name" value="HTH_Fis"/>
</dbReference>
<keyword evidence="9" id="KW-1185">Reference proteome</keyword>
<keyword evidence="4" id="KW-0238">DNA-binding</keyword>
<dbReference type="SMART" id="SM00382">
    <property type="entry name" value="AAA"/>
    <property type="match status" value="1"/>
</dbReference>
<dbReference type="PRINTS" id="PR01590">
    <property type="entry name" value="HTHFIS"/>
</dbReference>
<dbReference type="PROSITE" id="PS50045">
    <property type="entry name" value="SIGMA54_INTERACT_4"/>
    <property type="match status" value="1"/>
</dbReference>
<evidence type="ECO:0000256" key="4">
    <source>
        <dbReference type="ARBA" id="ARBA00023125"/>
    </source>
</evidence>
<dbReference type="Gene3D" id="1.10.10.60">
    <property type="entry name" value="Homeodomain-like"/>
    <property type="match status" value="1"/>
</dbReference>
<protein>
    <submittedName>
        <fullName evidence="8">Nif-specific regulatory protein</fullName>
    </submittedName>
</protein>
<dbReference type="FunFam" id="3.40.50.300:FF:000006">
    <property type="entry name" value="DNA-binding transcriptional regulator NtrC"/>
    <property type="match status" value="1"/>
</dbReference>
<reference evidence="8 9" key="1">
    <citation type="submission" date="2016-10" db="EMBL/GenBank/DDBJ databases">
        <authorList>
            <person name="de Groot N.N."/>
        </authorList>
    </citation>
    <scope>NUCLEOTIDE SEQUENCE [LARGE SCALE GENOMIC DNA]</scope>
    <source>
        <strain evidence="8 9">DSM 9990</strain>
    </source>
</reference>
<dbReference type="OrthoDB" id="9763792at2"/>
<dbReference type="GO" id="GO:0006355">
    <property type="term" value="P:regulation of DNA-templated transcription"/>
    <property type="evidence" value="ECO:0007669"/>
    <property type="project" value="InterPro"/>
</dbReference>
<dbReference type="Pfam" id="PF00158">
    <property type="entry name" value="Sigma54_activat"/>
    <property type="match status" value="1"/>
</dbReference>
<evidence type="ECO:0000256" key="3">
    <source>
        <dbReference type="ARBA" id="ARBA00023015"/>
    </source>
</evidence>
<name>A0A1I4VK59_9BACT</name>
<dbReference type="PROSITE" id="PS00688">
    <property type="entry name" value="SIGMA54_INTERACT_3"/>
    <property type="match status" value="1"/>
</dbReference>
<dbReference type="Gene3D" id="1.10.8.60">
    <property type="match status" value="1"/>
</dbReference>
<dbReference type="SUPFAM" id="SSF52540">
    <property type="entry name" value="P-loop containing nucleoside triphosphate hydrolases"/>
    <property type="match status" value="1"/>
</dbReference>
<evidence type="ECO:0000256" key="1">
    <source>
        <dbReference type="ARBA" id="ARBA00022741"/>
    </source>
</evidence>
<feature type="domain" description="Sigma-54 factor interaction" evidence="7">
    <location>
        <begin position="195"/>
        <end position="424"/>
    </location>
</feature>
<keyword evidence="1" id="KW-0547">Nucleotide-binding</keyword>
<dbReference type="GO" id="GO:0005524">
    <property type="term" value="F:ATP binding"/>
    <property type="evidence" value="ECO:0007669"/>
    <property type="project" value="UniProtKB-KW"/>
</dbReference>
<organism evidence="8 9">
    <name type="scientific">Thermodesulforhabdus norvegica</name>
    <dbReference type="NCBI Taxonomy" id="39841"/>
    <lineage>
        <taxon>Bacteria</taxon>
        <taxon>Pseudomonadati</taxon>
        <taxon>Thermodesulfobacteriota</taxon>
        <taxon>Syntrophobacteria</taxon>
        <taxon>Syntrophobacterales</taxon>
        <taxon>Thermodesulforhabdaceae</taxon>
        <taxon>Thermodesulforhabdus</taxon>
    </lineage>
</organism>
<dbReference type="InterPro" id="IPR002078">
    <property type="entry name" value="Sigma_54_int"/>
</dbReference>
<dbReference type="Proteomes" id="UP000199611">
    <property type="component" value="Unassembled WGS sequence"/>
</dbReference>
<dbReference type="Gene3D" id="3.40.50.300">
    <property type="entry name" value="P-loop containing nucleotide triphosphate hydrolases"/>
    <property type="match status" value="1"/>
</dbReference>
<evidence type="ECO:0000256" key="5">
    <source>
        <dbReference type="ARBA" id="ARBA00023159"/>
    </source>
</evidence>
<evidence type="ECO:0000256" key="2">
    <source>
        <dbReference type="ARBA" id="ARBA00022840"/>
    </source>
</evidence>
<dbReference type="InterPro" id="IPR025943">
    <property type="entry name" value="Sigma_54_int_dom_ATP-bd_2"/>
</dbReference>
<gene>
    <name evidence="8" type="ORF">SAMN05660836_02334</name>
</gene>
<dbReference type="SMART" id="SM00065">
    <property type="entry name" value="GAF"/>
    <property type="match status" value="1"/>
</dbReference>
<dbReference type="PROSITE" id="PS00676">
    <property type="entry name" value="SIGMA54_INTERACT_2"/>
    <property type="match status" value="1"/>
</dbReference>
<evidence type="ECO:0000313" key="8">
    <source>
        <dbReference type="EMBL" id="SFN01628.1"/>
    </source>
</evidence>
<keyword evidence="5" id="KW-0010">Activator</keyword>
<dbReference type="STRING" id="39841.SAMN05660836_02334"/>
<dbReference type="CDD" id="cd00009">
    <property type="entry name" value="AAA"/>
    <property type="match status" value="1"/>
</dbReference>
<dbReference type="Pfam" id="PF25601">
    <property type="entry name" value="AAA_lid_14"/>
    <property type="match status" value="1"/>
</dbReference>
<dbReference type="InterPro" id="IPR058031">
    <property type="entry name" value="AAA_lid_NorR"/>
</dbReference>
<dbReference type="InterPro" id="IPR029016">
    <property type="entry name" value="GAF-like_dom_sf"/>
</dbReference>
<dbReference type="PANTHER" id="PTHR32071:SF57">
    <property type="entry name" value="C4-DICARBOXYLATE TRANSPORT TRANSCRIPTIONAL REGULATORY PROTEIN DCTD"/>
    <property type="match status" value="1"/>
</dbReference>
<keyword evidence="3" id="KW-0805">Transcription regulation</keyword>
<dbReference type="InterPro" id="IPR025662">
    <property type="entry name" value="Sigma_54_int_dom_ATP-bd_1"/>
</dbReference>
<evidence type="ECO:0000259" key="7">
    <source>
        <dbReference type="PROSITE" id="PS50045"/>
    </source>
</evidence>
<dbReference type="FunFam" id="1.10.8.60:FF:000014">
    <property type="entry name" value="DNA-binding transcriptional regulator NtrC"/>
    <property type="match status" value="1"/>
</dbReference>
<dbReference type="InterPro" id="IPR025944">
    <property type="entry name" value="Sigma_54_int_dom_CS"/>
</dbReference>
<dbReference type="PANTHER" id="PTHR32071">
    <property type="entry name" value="TRANSCRIPTIONAL REGULATORY PROTEIN"/>
    <property type="match status" value="1"/>
</dbReference>
<dbReference type="InterPro" id="IPR003593">
    <property type="entry name" value="AAA+_ATPase"/>
</dbReference>
<evidence type="ECO:0000256" key="6">
    <source>
        <dbReference type="ARBA" id="ARBA00023163"/>
    </source>
</evidence>
<accession>A0A1I4VK59</accession>
<dbReference type="InterPro" id="IPR003018">
    <property type="entry name" value="GAF"/>
</dbReference>
<keyword evidence="2" id="KW-0067">ATP-binding</keyword>
<dbReference type="EMBL" id="FOUU01000010">
    <property type="protein sequence ID" value="SFN01628.1"/>
    <property type="molecule type" value="Genomic_DNA"/>
</dbReference>
<dbReference type="SUPFAM" id="SSF55781">
    <property type="entry name" value="GAF domain-like"/>
    <property type="match status" value="1"/>
</dbReference>
<dbReference type="RefSeq" id="WP_093395985.1">
    <property type="nucleotide sequence ID" value="NZ_FOUU01000010.1"/>
</dbReference>
<dbReference type="GO" id="GO:0043565">
    <property type="term" value="F:sequence-specific DNA binding"/>
    <property type="evidence" value="ECO:0007669"/>
    <property type="project" value="InterPro"/>
</dbReference>
<sequence length="511" mass="56821">MGEEVRIEYTYDELVALHEIARILSDSTDIRDQLRKVLDVLSGRLGMQRGMISVLDMTTGEVWLDVAQGMSIPPGAVTYRLGEGITGRVAQTGRPIAVANLSNEIHFLDRTGARKSLNRSELSFLCVPVKFRGRVVGVLSVDKLAQNVVNLDREVALLSSVAELLGKVVYYRAVEEENLRLRKVVADARRPKTDIVGKSKGIEEVLRLIDQVADSNMTVLIYGETGTGKELVARAIHENSKRASGPLVRVNCAAIPDTLLESELFGHEKGAFTGAMTRRRGRFEEAHKGTIFLDEVGELSPTAQAKLLRVLQEKEFEPLGSSRVVRVDVRVIAATNKNLEEAVEQGKFRADLYFRLNAFPIYIPPLRERGADILLLADHFVCKYAKEFGKPVRRISTSAIEMLMSYHWPGNVRELENCIERAVLLAEGDTIDAVHLPPSLQMKKKSENEPVRGKLETLVGTYERDLIVDALKETRGNISEAARILGTTRRIIHYKAKKYGIDLGKLRGTGA</sequence>
<dbReference type="Pfam" id="PF01590">
    <property type="entry name" value="GAF"/>
    <property type="match status" value="1"/>
</dbReference>